<evidence type="ECO:0000313" key="2">
    <source>
        <dbReference type="Proteomes" id="UP000324091"/>
    </source>
</evidence>
<comment type="caution">
    <text evidence="1">The sequence shown here is derived from an EMBL/GenBank/DDBJ whole genome shotgun (WGS) entry which is preliminary data.</text>
</comment>
<reference evidence="1 2" key="1">
    <citation type="submission" date="2019-04" db="EMBL/GenBank/DDBJ databases">
        <title>Chromosome genome assembly for Takifugu flavidus.</title>
        <authorList>
            <person name="Xiao S."/>
        </authorList>
    </citation>
    <scope>NUCLEOTIDE SEQUENCE [LARGE SCALE GENOMIC DNA]</scope>
    <source>
        <strain evidence="1">HTHZ2018</strain>
        <tissue evidence="1">Muscle</tissue>
    </source>
</reference>
<accession>A0A5C6PAA1</accession>
<dbReference type="Proteomes" id="UP000324091">
    <property type="component" value="Chromosome 13"/>
</dbReference>
<gene>
    <name evidence="1" type="ORF">D4764_13G0007580</name>
</gene>
<sequence length="14" mass="1510">MEPGLEAGSRHQVV</sequence>
<dbReference type="EMBL" id="RHFK02000005">
    <property type="protein sequence ID" value="TWW76096.1"/>
    <property type="molecule type" value="Genomic_DNA"/>
</dbReference>
<protein>
    <submittedName>
        <fullName evidence="1">Uncharacterized protein</fullName>
    </submittedName>
</protein>
<evidence type="ECO:0000313" key="1">
    <source>
        <dbReference type="EMBL" id="TWW76096.1"/>
    </source>
</evidence>
<proteinExistence type="predicted"/>
<keyword evidence="2" id="KW-1185">Reference proteome</keyword>
<name>A0A5C6PAA1_9TELE</name>
<organism evidence="1 2">
    <name type="scientific">Takifugu flavidus</name>
    <name type="common">sansaifugu</name>
    <dbReference type="NCBI Taxonomy" id="433684"/>
    <lineage>
        <taxon>Eukaryota</taxon>
        <taxon>Metazoa</taxon>
        <taxon>Chordata</taxon>
        <taxon>Craniata</taxon>
        <taxon>Vertebrata</taxon>
        <taxon>Euteleostomi</taxon>
        <taxon>Actinopterygii</taxon>
        <taxon>Neopterygii</taxon>
        <taxon>Teleostei</taxon>
        <taxon>Neoteleostei</taxon>
        <taxon>Acanthomorphata</taxon>
        <taxon>Eupercaria</taxon>
        <taxon>Tetraodontiformes</taxon>
        <taxon>Tetradontoidea</taxon>
        <taxon>Tetraodontidae</taxon>
        <taxon>Takifugu</taxon>
    </lineage>
</organism>